<dbReference type="PANTHER" id="PTHR38434">
    <property type="entry name" value="BLL2549 PROTEIN"/>
    <property type="match status" value="1"/>
</dbReference>
<feature type="transmembrane region" description="Helical" evidence="2">
    <location>
        <begin position="581"/>
        <end position="605"/>
    </location>
</feature>
<feature type="transmembrane region" description="Helical" evidence="2">
    <location>
        <begin position="519"/>
        <end position="536"/>
    </location>
</feature>
<feature type="transmembrane region" description="Helical" evidence="2">
    <location>
        <begin position="133"/>
        <end position="151"/>
    </location>
</feature>
<feature type="transmembrane region" description="Helical" evidence="2">
    <location>
        <begin position="543"/>
        <end position="561"/>
    </location>
</feature>
<proteinExistence type="predicted"/>
<feature type="transmembrane region" description="Helical" evidence="2">
    <location>
        <begin position="236"/>
        <end position="255"/>
    </location>
</feature>
<keyword evidence="2" id="KW-1133">Transmembrane helix</keyword>
<dbReference type="AlphaFoldDB" id="A0A1G2DT38"/>
<feature type="transmembrane region" description="Helical" evidence="2">
    <location>
        <begin position="617"/>
        <end position="635"/>
    </location>
</feature>
<feature type="transmembrane region" description="Helical" evidence="2">
    <location>
        <begin position="345"/>
        <end position="365"/>
    </location>
</feature>
<feature type="transmembrane region" description="Helical" evidence="2">
    <location>
        <begin position="262"/>
        <end position="279"/>
    </location>
</feature>
<feature type="transmembrane region" description="Helical" evidence="2">
    <location>
        <begin position="745"/>
        <end position="766"/>
    </location>
</feature>
<dbReference type="PANTHER" id="PTHR38434:SF1">
    <property type="entry name" value="BLL2549 PROTEIN"/>
    <property type="match status" value="1"/>
</dbReference>
<feature type="region of interest" description="Disordered" evidence="1">
    <location>
        <begin position="66"/>
        <end position="94"/>
    </location>
</feature>
<dbReference type="Proteomes" id="UP000178106">
    <property type="component" value="Unassembled WGS sequence"/>
</dbReference>
<dbReference type="EMBL" id="MHLU01000171">
    <property type="protein sequence ID" value="OGZ16572.1"/>
    <property type="molecule type" value="Genomic_DNA"/>
</dbReference>
<keyword evidence="2" id="KW-0472">Membrane</keyword>
<feature type="transmembrane region" description="Helical" evidence="2">
    <location>
        <begin position="163"/>
        <end position="183"/>
    </location>
</feature>
<organism evidence="3 4">
    <name type="scientific">Candidatus Lloydbacteria bacterium RIFOXYC12_FULL_46_25</name>
    <dbReference type="NCBI Taxonomy" id="1798670"/>
    <lineage>
        <taxon>Bacteria</taxon>
        <taxon>Candidatus Lloydiibacteriota</taxon>
    </lineage>
</organism>
<dbReference type="InterPro" id="IPR019286">
    <property type="entry name" value="DUF2339_TM"/>
</dbReference>
<evidence type="ECO:0000256" key="2">
    <source>
        <dbReference type="SAM" id="Phobius"/>
    </source>
</evidence>
<reference evidence="3 4" key="1">
    <citation type="journal article" date="2016" name="Nat. Commun.">
        <title>Thousands of microbial genomes shed light on interconnected biogeochemical processes in an aquifer system.</title>
        <authorList>
            <person name="Anantharaman K."/>
            <person name="Brown C.T."/>
            <person name="Hug L.A."/>
            <person name="Sharon I."/>
            <person name="Castelle C.J."/>
            <person name="Probst A.J."/>
            <person name="Thomas B.C."/>
            <person name="Singh A."/>
            <person name="Wilkins M.J."/>
            <person name="Karaoz U."/>
            <person name="Brodie E.L."/>
            <person name="Williams K.H."/>
            <person name="Hubbard S.S."/>
            <person name="Banfield J.F."/>
        </authorList>
    </citation>
    <scope>NUCLEOTIDE SEQUENCE [LARGE SCALE GENOMIC DNA]</scope>
</reference>
<feature type="transmembrane region" description="Helical" evidence="2">
    <location>
        <begin position="195"/>
        <end position="224"/>
    </location>
</feature>
<feature type="transmembrane region" description="Helical" evidence="2">
    <location>
        <begin position="425"/>
        <end position="443"/>
    </location>
</feature>
<dbReference type="Pfam" id="PF10101">
    <property type="entry name" value="DUF2339"/>
    <property type="match status" value="1"/>
</dbReference>
<keyword evidence="2" id="KW-0812">Transmembrane</keyword>
<evidence type="ECO:0008006" key="5">
    <source>
        <dbReference type="Google" id="ProtNLM"/>
    </source>
</evidence>
<sequence length="778" mass="86638">MAYLLILAGFIYLFIKISGLSARIRALEDAEARGVSIVRQSVRASDGEAFVKELSAEALSDHHARVTPSVAPSPAPSPTHGQKPLVSESAPVPTESSEEKGARWLGRIGIVALLFGVAFFLKYAFDNDWIGPMGRVMMGVLAGIGMIGVGHRFRSRYGAYADLWLGGGIGVLYLSMYASFAFYQLISQGVAFSLMALVTALALVLAVSGGTINIAAIGVFGGFLTPIMLRTGVDNLVQLSLYMIILNLGVLGVAWFKKWTKLNYLTFLGTITLFGGWMSSFYRPERLEMTFFFLTIFFLLFLATSVMHHFARKEVSTPMDQLLLLANAAGYFGVCYGILKPEYDAFLGFFALLLALVYLAVGYLSYSSNKGDRTMNLMLPGIAVVFLTIAIPLQLDGYTVSLSWLIEALVLIAISLFIRERVIQVFGWIVLMLGTAGVFNDVGEIHAAGEALTPFWNTGFFLMTTLVAVLYAISWLYVRFKDDTKESRQSMLLTLFLANLFTAMIFTVELKPKFHTWEALPWFIEGAAVLAIGLYYRSRMTEVFGWLFVMFGTMLLLGDINDIRAGKMLSVGGVQQFTIPAAFVNLGFFLMLCLLFVAYGFLGIYRKFEGMNPDWKKTAAVIVVVANLLTIASFTSEISFKYDRKIEMLYRADQVLSQERALYVGNSYGMYGAEDYIQVNATSERVKALRSSKDTAITIFWAFYATLLLVIGFMRRVRAVRLFGLAFFFVTAIKVFIDVYDMGQIYRIISFIVFGLIAVSGSFLYAKYKHRIKEIIYD</sequence>
<feature type="transmembrane region" description="Helical" evidence="2">
    <location>
        <begin position="291"/>
        <end position="310"/>
    </location>
</feature>
<feature type="transmembrane region" description="Helical" evidence="2">
    <location>
        <begin position="377"/>
        <end position="395"/>
    </location>
</feature>
<feature type="transmembrane region" description="Helical" evidence="2">
    <location>
        <begin position="401"/>
        <end position="418"/>
    </location>
</feature>
<gene>
    <name evidence="3" type="ORF">A2494_01590</name>
</gene>
<evidence type="ECO:0000256" key="1">
    <source>
        <dbReference type="SAM" id="MobiDB-lite"/>
    </source>
</evidence>
<feature type="transmembrane region" description="Helical" evidence="2">
    <location>
        <begin position="490"/>
        <end position="507"/>
    </location>
</feature>
<evidence type="ECO:0000313" key="4">
    <source>
        <dbReference type="Proteomes" id="UP000178106"/>
    </source>
</evidence>
<feature type="transmembrane region" description="Helical" evidence="2">
    <location>
        <begin position="695"/>
        <end position="713"/>
    </location>
</feature>
<feature type="transmembrane region" description="Helical" evidence="2">
    <location>
        <begin position="720"/>
        <end position="739"/>
    </location>
</feature>
<feature type="transmembrane region" description="Helical" evidence="2">
    <location>
        <begin position="455"/>
        <end position="478"/>
    </location>
</feature>
<protein>
    <recommendedName>
        <fullName evidence="5">DUF2339 domain-containing protein</fullName>
    </recommendedName>
</protein>
<evidence type="ECO:0000313" key="3">
    <source>
        <dbReference type="EMBL" id="OGZ16572.1"/>
    </source>
</evidence>
<name>A0A1G2DT38_9BACT</name>
<feature type="transmembrane region" description="Helical" evidence="2">
    <location>
        <begin position="104"/>
        <end position="121"/>
    </location>
</feature>
<comment type="caution">
    <text evidence="3">The sequence shown here is derived from an EMBL/GenBank/DDBJ whole genome shotgun (WGS) entry which is preliminary data.</text>
</comment>
<accession>A0A1G2DT38</accession>